<evidence type="ECO:0000313" key="3">
    <source>
        <dbReference type="Proteomes" id="UP000235122"/>
    </source>
</evidence>
<feature type="transmembrane region" description="Helical" evidence="1">
    <location>
        <begin position="218"/>
        <end position="237"/>
    </location>
</feature>
<keyword evidence="1" id="KW-1133">Transmembrane helix</keyword>
<protein>
    <submittedName>
        <fullName evidence="2">Uncharacterized protein</fullName>
    </submittedName>
</protein>
<dbReference type="Proteomes" id="UP000235122">
    <property type="component" value="Unassembled WGS sequence"/>
</dbReference>
<dbReference type="STRING" id="33007.HMPREF3198_00371"/>
<keyword evidence="1" id="KW-0812">Transmembrane</keyword>
<feature type="transmembrane region" description="Helical" evidence="1">
    <location>
        <begin position="39"/>
        <end position="62"/>
    </location>
</feature>
<feature type="transmembrane region" description="Helical" evidence="1">
    <location>
        <begin position="69"/>
        <end position="88"/>
    </location>
</feature>
<name>A0A2I1IN81_9ACTO</name>
<reference evidence="2 3" key="1">
    <citation type="submission" date="2017-12" db="EMBL/GenBank/DDBJ databases">
        <title>Phylogenetic diversity of female urinary microbiome.</title>
        <authorList>
            <person name="Thomas-White K."/>
            <person name="Wolfe A.J."/>
        </authorList>
    </citation>
    <scope>NUCLEOTIDE SEQUENCE [LARGE SCALE GENOMIC DNA]</scope>
    <source>
        <strain evidence="2 3">UMB0402</strain>
    </source>
</reference>
<organism evidence="2 3">
    <name type="scientific">Winkia neuii</name>
    <dbReference type="NCBI Taxonomy" id="33007"/>
    <lineage>
        <taxon>Bacteria</taxon>
        <taxon>Bacillati</taxon>
        <taxon>Actinomycetota</taxon>
        <taxon>Actinomycetes</taxon>
        <taxon>Actinomycetales</taxon>
        <taxon>Actinomycetaceae</taxon>
        <taxon>Winkia</taxon>
    </lineage>
</organism>
<accession>A0A2I1IN81</accession>
<feature type="transmembrane region" description="Helical" evidence="1">
    <location>
        <begin position="180"/>
        <end position="206"/>
    </location>
</feature>
<keyword evidence="3" id="KW-1185">Reference proteome</keyword>
<dbReference type="AlphaFoldDB" id="A0A2I1IN81"/>
<comment type="caution">
    <text evidence="2">The sequence shown here is derived from an EMBL/GenBank/DDBJ whole genome shotgun (WGS) entry which is preliminary data.</text>
</comment>
<dbReference type="EMBL" id="PKKO01000003">
    <property type="protein sequence ID" value="PKY72581.1"/>
    <property type="molecule type" value="Genomic_DNA"/>
</dbReference>
<keyword evidence="1" id="KW-0472">Membrane</keyword>
<sequence length="239" mass="25341">MLAGAFGQSLYMTHSGDITSSSFFMGLSGLDRSEGPLWVVLLDLVFMPPFLGVWGFIVSMVFIALANEVGGYIVAALAALGVGETFGLEVGKYLLLEQVERGRANSFYQVEASGPVHLTAGDTLFSNPWAAAIGLGAVVLAVLDMLLLRNKNLVRRTVGINVLAAIGLLGLAIYDGKWGSILILVLLFVVVGVLLPAEAYSASFLIEHQYPARTAKGVGVVLAGELAAVFALVLFTMRY</sequence>
<feature type="transmembrane region" description="Helical" evidence="1">
    <location>
        <begin position="157"/>
        <end position="174"/>
    </location>
</feature>
<proteinExistence type="predicted"/>
<feature type="transmembrane region" description="Helical" evidence="1">
    <location>
        <begin position="129"/>
        <end position="148"/>
    </location>
</feature>
<gene>
    <name evidence="2" type="ORF">CYJ19_07000</name>
</gene>
<evidence type="ECO:0000256" key="1">
    <source>
        <dbReference type="SAM" id="Phobius"/>
    </source>
</evidence>
<evidence type="ECO:0000313" key="2">
    <source>
        <dbReference type="EMBL" id="PKY72581.1"/>
    </source>
</evidence>